<reference evidence="9" key="1">
    <citation type="journal article" date="2020" name="Stud. Mycol.">
        <title>101 Dothideomycetes genomes: a test case for predicting lifestyles and emergence of pathogens.</title>
        <authorList>
            <person name="Haridas S."/>
            <person name="Albert R."/>
            <person name="Binder M."/>
            <person name="Bloem J."/>
            <person name="Labutti K."/>
            <person name="Salamov A."/>
            <person name="Andreopoulos B."/>
            <person name="Baker S."/>
            <person name="Barry K."/>
            <person name="Bills G."/>
            <person name="Bluhm B."/>
            <person name="Cannon C."/>
            <person name="Castanera R."/>
            <person name="Culley D."/>
            <person name="Daum C."/>
            <person name="Ezra D."/>
            <person name="Gonzalez J."/>
            <person name="Henrissat B."/>
            <person name="Kuo A."/>
            <person name="Liang C."/>
            <person name="Lipzen A."/>
            <person name="Lutzoni F."/>
            <person name="Magnuson J."/>
            <person name="Mondo S."/>
            <person name="Nolan M."/>
            <person name="Ohm R."/>
            <person name="Pangilinan J."/>
            <person name="Park H.-J."/>
            <person name="Ramirez L."/>
            <person name="Alfaro M."/>
            <person name="Sun H."/>
            <person name="Tritt A."/>
            <person name="Yoshinaga Y."/>
            <person name="Zwiers L.-H."/>
            <person name="Turgeon B."/>
            <person name="Goodwin S."/>
            <person name="Spatafora J."/>
            <person name="Crous P."/>
            <person name="Grigoriev I."/>
        </authorList>
    </citation>
    <scope>NUCLEOTIDE SEQUENCE</scope>
    <source>
        <strain evidence="9">CBS 113818</strain>
    </source>
</reference>
<keyword evidence="5 7" id="KW-0503">Monooxygenase</keyword>
<evidence type="ECO:0000256" key="8">
    <source>
        <dbReference type="SAM" id="Phobius"/>
    </source>
</evidence>
<keyword evidence="4 6" id="KW-0408">Iron</keyword>
<dbReference type="PRINTS" id="PR00385">
    <property type="entry name" value="P450"/>
</dbReference>
<dbReference type="InterPro" id="IPR036396">
    <property type="entry name" value="Cyt_P450_sf"/>
</dbReference>
<feature type="transmembrane region" description="Helical" evidence="8">
    <location>
        <begin position="6"/>
        <end position="23"/>
    </location>
</feature>
<dbReference type="Pfam" id="PF00067">
    <property type="entry name" value="p450"/>
    <property type="match status" value="1"/>
</dbReference>
<protein>
    <submittedName>
        <fullName evidence="9">Cytochrome P450</fullName>
    </submittedName>
</protein>
<evidence type="ECO:0000256" key="5">
    <source>
        <dbReference type="ARBA" id="ARBA00023033"/>
    </source>
</evidence>
<keyword evidence="3 7" id="KW-0560">Oxidoreductase</keyword>
<dbReference type="InterPro" id="IPR050364">
    <property type="entry name" value="Cytochrome_P450_fung"/>
</dbReference>
<dbReference type="AlphaFoldDB" id="A0A6A7A2B3"/>
<evidence type="ECO:0000256" key="3">
    <source>
        <dbReference type="ARBA" id="ARBA00023002"/>
    </source>
</evidence>
<keyword evidence="2 6" id="KW-0479">Metal-binding</keyword>
<dbReference type="CDD" id="cd11065">
    <property type="entry name" value="CYP64-like"/>
    <property type="match status" value="1"/>
</dbReference>
<keyword evidence="8" id="KW-0472">Membrane</keyword>
<feature type="binding site" description="axial binding residue" evidence="6">
    <location>
        <position position="442"/>
    </location>
    <ligand>
        <name>heme</name>
        <dbReference type="ChEBI" id="CHEBI:30413"/>
    </ligand>
    <ligandPart>
        <name>Fe</name>
        <dbReference type="ChEBI" id="CHEBI:18248"/>
    </ligandPart>
</feature>
<gene>
    <name evidence="9" type="ORF">CC86DRAFT_321450</name>
</gene>
<proteinExistence type="inferred from homology"/>
<evidence type="ECO:0000313" key="9">
    <source>
        <dbReference type="EMBL" id="KAF2827411.1"/>
    </source>
</evidence>
<dbReference type="Proteomes" id="UP000799424">
    <property type="component" value="Unassembled WGS sequence"/>
</dbReference>
<sequence length="516" mass="58271">MSYSWVAWVGISIFVWVLGAQLFRGTGPKKVPGPRGYPLIGNLLDLASSKGNLVPLFATWAKQYGGILEFSLFGEKQIVLSDEAVVQELFVKRGSKYSGRSAPYALKYATRDLLIALMPKNDAWRRERKLTHSAISISTNTKYQAAMHSEAVRCVHELVHSPASFALHFRTYSYSVIARCFFGLHVASPTDDFIVSNEEYLTQAMQAFDPSVFPINIFSPLSYLPVWTLPSLRKMARLRTLTDSYLANLKHDVEKERRMSPSQPPGVFNEFIANRSDYDISDAEANSAFRALIGGATRSTHNALLTFMYLMMAYPEWLTKLQAQIDSVVGKDRLPTWEDVPNLPMVRAVVKEGVRYRSIVAELGIPHALEEDDLYEGYVFKKGTAFHANHGAILMDPTLYPDQAVFNPARWLEDSYPTYKVPLTVYPNCQNFAPFGYGRRACPGYDFAERSLVIMVACMAWACDIKRPLGENGKEFLPEITYEAVPNPRPERFECRIVGREGRMESLQKEMEKAST</sequence>
<dbReference type="InterPro" id="IPR001128">
    <property type="entry name" value="Cyt_P450"/>
</dbReference>
<dbReference type="GO" id="GO:0020037">
    <property type="term" value="F:heme binding"/>
    <property type="evidence" value="ECO:0007669"/>
    <property type="project" value="InterPro"/>
</dbReference>
<dbReference type="GO" id="GO:0004497">
    <property type="term" value="F:monooxygenase activity"/>
    <property type="evidence" value="ECO:0007669"/>
    <property type="project" value="UniProtKB-KW"/>
</dbReference>
<comment type="similarity">
    <text evidence="1 7">Belongs to the cytochrome P450 family.</text>
</comment>
<evidence type="ECO:0000256" key="7">
    <source>
        <dbReference type="RuleBase" id="RU000461"/>
    </source>
</evidence>
<dbReference type="Gene3D" id="1.10.630.10">
    <property type="entry name" value="Cytochrome P450"/>
    <property type="match status" value="1"/>
</dbReference>
<dbReference type="GO" id="GO:0016705">
    <property type="term" value="F:oxidoreductase activity, acting on paired donors, with incorporation or reduction of molecular oxygen"/>
    <property type="evidence" value="ECO:0007669"/>
    <property type="project" value="InterPro"/>
</dbReference>
<keyword evidence="8" id="KW-0812">Transmembrane</keyword>
<evidence type="ECO:0000313" key="10">
    <source>
        <dbReference type="Proteomes" id="UP000799424"/>
    </source>
</evidence>
<dbReference type="PANTHER" id="PTHR46300">
    <property type="entry name" value="P450, PUTATIVE (EUROFUNG)-RELATED-RELATED"/>
    <property type="match status" value="1"/>
</dbReference>
<dbReference type="SUPFAM" id="SSF48264">
    <property type="entry name" value="Cytochrome P450"/>
    <property type="match status" value="1"/>
</dbReference>
<keyword evidence="10" id="KW-1185">Reference proteome</keyword>
<name>A0A6A7A2B3_9PLEO</name>
<evidence type="ECO:0000256" key="2">
    <source>
        <dbReference type="ARBA" id="ARBA00022723"/>
    </source>
</evidence>
<evidence type="ECO:0000256" key="4">
    <source>
        <dbReference type="ARBA" id="ARBA00023004"/>
    </source>
</evidence>
<keyword evidence="6 7" id="KW-0349">Heme</keyword>
<dbReference type="InterPro" id="IPR002401">
    <property type="entry name" value="Cyt_P450_E_grp-I"/>
</dbReference>
<keyword evidence="8" id="KW-1133">Transmembrane helix</keyword>
<dbReference type="PANTHER" id="PTHR46300:SF2">
    <property type="entry name" value="CYTOCHROME P450 MONOOXYGENASE ALNH-RELATED"/>
    <property type="match status" value="1"/>
</dbReference>
<dbReference type="EMBL" id="MU006224">
    <property type="protein sequence ID" value="KAF2827411.1"/>
    <property type="molecule type" value="Genomic_DNA"/>
</dbReference>
<comment type="cofactor">
    <cofactor evidence="6">
        <name>heme</name>
        <dbReference type="ChEBI" id="CHEBI:30413"/>
    </cofactor>
</comment>
<dbReference type="GO" id="GO:0005506">
    <property type="term" value="F:iron ion binding"/>
    <property type="evidence" value="ECO:0007669"/>
    <property type="project" value="InterPro"/>
</dbReference>
<dbReference type="PRINTS" id="PR00463">
    <property type="entry name" value="EP450I"/>
</dbReference>
<evidence type="ECO:0000256" key="6">
    <source>
        <dbReference type="PIRSR" id="PIRSR602401-1"/>
    </source>
</evidence>
<evidence type="ECO:0000256" key="1">
    <source>
        <dbReference type="ARBA" id="ARBA00010617"/>
    </source>
</evidence>
<dbReference type="PROSITE" id="PS00086">
    <property type="entry name" value="CYTOCHROME_P450"/>
    <property type="match status" value="1"/>
</dbReference>
<dbReference type="OrthoDB" id="1470350at2759"/>
<dbReference type="InterPro" id="IPR017972">
    <property type="entry name" value="Cyt_P450_CS"/>
</dbReference>
<organism evidence="9 10">
    <name type="scientific">Ophiobolus disseminans</name>
    <dbReference type="NCBI Taxonomy" id="1469910"/>
    <lineage>
        <taxon>Eukaryota</taxon>
        <taxon>Fungi</taxon>
        <taxon>Dikarya</taxon>
        <taxon>Ascomycota</taxon>
        <taxon>Pezizomycotina</taxon>
        <taxon>Dothideomycetes</taxon>
        <taxon>Pleosporomycetidae</taxon>
        <taxon>Pleosporales</taxon>
        <taxon>Pleosporineae</taxon>
        <taxon>Phaeosphaeriaceae</taxon>
        <taxon>Ophiobolus</taxon>
    </lineage>
</organism>
<accession>A0A6A7A2B3</accession>